<feature type="compositionally biased region" description="Basic residues" evidence="1">
    <location>
        <begin position="35"/>
        <end position="50"/>
    </location>
</feature>
<evidence type="ECO:0000256" key="1">
    <source>
        <dbReference type="SAM" id="MobiDB-lite"/>
    </source>
</evidence>
<dbReference type="AlphaFoldDB" id="A0A914CKL2"/>
<evidence type="ECO:0000313" key="3">
    <source>
        <dbReference type="WBParaSite" id="ACRNAN_scaffold11628.g9623.t1"/>
    </source>
</evidence>
<protein>
    <submittedName>
        <fullName evidence="3">Uncharacterized protein</fullName>
    </submittedName>
</protein>
<dbReference type="WBParaSite" id="ACRNAN_scaffold11628.g9623.t1">
    <property type="protein sequence ID" value="ACRNAN_scaffold11628.g9623.t1"/>
    <property type="gene ID" value="ACRNAN_scaffold11628.g9623"/>
</dbReference>
<proteinExistence type="predicted"/>
<name>A0A914CKL2_9BILA</name>
<sequence length="110" mass="12574">MGPKDVWATGMGVHARRSPIAQGRRDSELDPRQRAGVHRSRHQPTTRQRRVATEFARSERHGLQHMEHPGGQGMLKAPPVNRRIEKEFDEGLEQHISRYHRPCGRSSPSV</sequence>
<feature type="region of interest" description="Disordered" evidence="1">
    <location>
        <begin position="1"/>
        <end position="52"/>
    </location>
</feature>
<feature type="region of interest" description="Disordered" evidence="1">
    <location>
        <begin position="59"/>
        <end position="78"/>
    </location>
</feature>
<reference evidence="3" key="1">
    <citation type="submission" date="2022-11" db="UniProtKB">
        <authorList>
            <consortium name="WormBaseParasite"/>
        </authorList>
    </citation>
    <scope>IDENTIFICATION</scope>
</reference>
<accession>A0A914CKL2</accession>
<feature type="compositionally biased region" description="Basic and acidic residues" evidence="1">
    <location>
        <begin position="59"/>
        <end position="68"/>
    </location>
</feature>
<evidence type="ECO:0000313" key="2">
    <source>
        <dbReference type="Proteomes" id="UP000887540"/>
    </source>
</evidence>
<feature type="compositionally biased region" description="Basic and acidic residues" evidence="1">
    <location>
        <begin position="23"/>
        <end position="33"/>
    </location>
</feature>
<keyword evidence="2" id="KW-1185">Reference proteome</keyword>
<dbReference type="Proteomes" id="UP000887540">
    <property type="component" value="Unplaced"/>
</dbReference>
<organism evidence="2 3">
    <name type="scientific">Acrobeloides nanus</name>
    <dbReference type="NCBI Taxonomy" id="290746"/>
    <lineage>
        <taxon>Eukaryota</taxon>
        <taxon>Metazoa</taxon>
        <taxon>Ecdysozoa</taxon>
        <taxon>Nematoda</taxon>
        <taxon>Chromadorea</taxon>
        <taxon>Rhabditida</taxon>
        <taxon>Tylenchina</taxon>
        <taxon>Cephalobomorpha</taxon>
        <taxon>Cephaloboidea</taxon>
        <taxon>Cephalobidae</taxon>
        <taxon>Acrobeloides</taxon>
    </lineage>
</organism>